<dbReference type="Pfam" id="PF04134">
    <property type="entry name" value="DCC1-like"/>
    <property type="match status" value="1"/>
</dbReference>
<accession>A0A916SAI5</accession>
<reference evidence="1" key="1">
    <citation type="journal article" date="2014" name="Int. J. Syst. Evol. Microbiol.">
        <title>Complete genome sequence of Corynebacterium casei LMG S-19264T (=DSM 44701T), isolated from a smear-ripened cheese.</title>
        <authorList>
            <consortium name="US DOE Joint Genome Institute (JGI-PGF)"/>
            <person name="Walter F."/>
            <person name="Albersmeier A."/>
            <person name="Kalinowski J."/>
            <person name="Ruckert C."/>
        </authorList>
    </citation>
    <scope>NUCLEOTIDE SEQUENCE</scope>
    <source>
        <strain evidence="1">CGMCC 1.12408</strain>
    </source>
</reference>
<gene>
    <name evidence="1" type="ORF">GCM10008025_37070</name>
</gene>
<protein>
    <recommendedName>
        <fullName evidence="3">DUF393 domain-containing protein</fullName>
    </recommendedName>
</protein>
<dbReference type="RefSeq" id="WP_229740809.1">
    <property type="nucleotide sequence ID" value="NZ_BMEY01000028.1"/>
</dbReference>
<evidence type="ECO:0008006" key="3">
    <source>
        <dbReference type="Google" id="ProtNLM"/>
    </source>
</evidence>
<proteinExistence type="predicted"/>
<organism evidence="1 2">
    <name type="scientific">Ornithinibacillus halotolerans</name>
    <dbReference type="NCBI Taxonomy" id="1274357"/>
    <lineage>
        <taxon>Bacteria</taxon>
        <taxon>Bacillati</taxon>
        <taxon>Bacillota</taxon>
        <taxon>Bacilli</taxon>
        <taxon>Bacillales</taxon>
        <taxon>Bacillaceae</taxon>
        <taxon>Ornithinibacillus</taxon>
    </lineage>
</organism>
<dbReference type="Proteomes" id="UP000613512">
    <property type="component" value="Unassembled WGS sequence"/>
</dbReference>
<reference evidence="1" key="2">
    <citation type="submission" date="2020-09" db="EMBL/GenBank/DDBJ databases">
        <authorList>
            <person name="Sun Q."/>
            <person name="Zhou Y."/>
        </authorList>
    </citation>
    <scope>NUCLEOTIDE SEQUENCE</scope>
    <source>
        <strain evidence="1">CGMCC 1.12408</strain>
    </source>
</reference>
<dbReference type="GO" id="GO:0015035">
    <property type="term" value="F:protein-disulfide reductase activity"/>
    <property type="evidence" value="ECO:0007669"/>
    <property type="project" value="InterPro"/>
</dbReference>
<keyword evidence="2" id="KW-1185">Reference proteome</keyword>
<sequence>MLNTLTVYYDGNCSYCRQTVNKWMKKDKNNLLKFSSFRENIPMEMADYKDNLSEEMHSFDGERVYKGFSTIVEINKRIRPNPFIRFFLYLLKITQIGSLGYKLVAKNRFYISNRTCKDGNCQI</sequence>
<evidence type="ECO:0000313" key="1">
    <source>
        <dbReference type="EMBL" id="GGA91139.1"/>
    </source>
</evidence>
<dbReference type="EMBL" id="BMEY01000028">
    <property type="protein sequence ID" value="GGA91139.1"/>
    <property type="molecule type" value="Genomic_DNA"/>
</dbReference>
<dbReference type="InterPro" id="IPR007263">
    <property type="entry name" value="DCC1-like"/>
</dbReference>
<evidence type="ECO:0000313" key="2">
    <source>
        <dbReference type="Proteomes" id="UP000613512"/>
    </source>
</evidence>
<dbReference type="AlphaFoldDB" id="A0A916SAI5"/>
<name>A0A916SAI5_9BACI</name>
<comment type="caution">
    <text evidence="1">The sequence shown here is derived from an EMBL/GenBank/DDBJ whole genome shotgun (WGS) entry which is preliminary data.</text>
</comment>